<evidence type="ECO:0000256" key="4">
    <source>
        <dbReference type="HAMAP-Rule" id="MF_00511"/>
    </source>
</evidence>
<evidence type="ECO:0000313" key="6">
    <source>
        <dbReference type="Proteomes" id="UP000050301"/>
    </source>
</evidence>
<evidence type="ECO:0000313" key="5">
    <source>
        <dbReference type="EMBL" id="KQB34178.1"/>
    </source>
</evidence>
<evidence type="ECO:0000256" key="3">
    <source>
        <dbReference type="ARBA" id="ARBA00023274"/>
    </source>
</evidence>
<dbReference type="Gene3D" id="1.10.60.20">
    <property type="entry name" value="Ribosomal protein S17e-like"/>
    <property type="match status" value="1"/>
</dbReference>
<gene>
    <name evidence="4" type="primary">rps17e</name>
    <name evidence="5" type="ORF">AOG55_01305</name>
</gene>
<dbReference type="SUPFAM" id="SSF116820">
    <property type="entry name" value="Rps17e-like"/>
    <property type="match status" value="1"/>
</dbReference>
<dbReference type="InterPro" id="IPR036401">
    <property type="entry name" value="Ribosomal_eS17_sf"/>
</dbReference>
<dbReference type="EMBL" id="LKBH01000268">
    <property type="protein sequence ID" value="KQB34178.1"/>
    <property type="molecule type" value="Genomic_DNA"/>
</dbReference>
<dbReference type="GeneID" id="84221501"/>
<name>A0A0Q0WFM6_9ARCH</name>
<dbReference type="InParanoid" id="A0A0Q0WFM6"/>
<dbReference type="GO" id="GO:0006412">
    <property type="term" value="P:translation"/>
    <property type="evidence" value="ECO:0007669"/>
    <property type="project" value="UniProtKB-UniRule"/>
</dbReference>
<evidence type="ECO:0000256" key="1">
    <source>
        <dbReference type="ARBA" id="ARBA00010444"/>
    </source>
</evidence>
<keyword evidence="2 4" id="KW-0689">Ribosomal protein</keyword>
<dbReference type="Proteomes" id="UP000050301">
    <property type="component" value="Unassembled WGS sequence"/>
</dbReference>
<sequence>MGSIRPSNIKRIAEELIEKNKDVFNEDFKHNKEVLKNFVENSVTKKTFNELAGYITRYNLKLKSKQKNEMEQLGLA</sequence>
<dbReference type="FunCoup" id="A0A0Q0WFM6">
    <property type="interactions" value="67"/>
</dbReference>
<dbReference type="NCBIfam" id="NF002242">
    <property type="entry name" value="PRK01151.1"/>
    <property type="match status" value="1"/>
</dbReference>
<dbReference type="AlphaFoldDB" id="A0A0Q0WFM6"/>
<proteinExistence type="inferred from homology"/>
<comment type="caution">
    <text evidence="5">The sequence shown here is derived from an EMBL/GenBank/DDBJ whole genome shotgun (WGS) entry which is preliminary data.</text>
</comment>
<dbReference type="InterPro" id="IPR001210">
    <property type="entry name" value="Ribosomal_eS17"/>
</dbReference>
<evidence type="ECO:0000256" key="2">
    <source>
        <dbReference type="ARBA" id="ARBA00022980"/>
    </source>
</evidence>
<dbReference type="GO" id="GO:0003735">
    <property type="term" value="F:structural constituent of ribosome"/>
    <property type="evidence" value="ECO:0007669"/>
    <property type="project" value="InterPro"/>
</dbReference>
<keyword evidence="6" id="KW-1185">Reference proteome</keyword>
<dbReference type="RefSeq" id="WP_048102595.1">
    <property type="nucleotide sequence ID" value="NZ_LKBH01000268.1"/>
</dbReference>
<keyword evidence="3 4" id="KW-0687">Ribonucleoprotein</keyword>
<dbReference type="GO" id="GO:1990904">
    <property type="term" value="C:ribonucleoprotein complex"/>
    <property type="evidence" value="ECO:0007669"/>
    <property type="project" value="UniProtKB-KW"/>
</dbReference>
<reference evidence="5 6" key="1">
    <citation type="submission" date="2015-09" db="EMBL/GenBank/DDBJ databases">
        <title>Heavy metals and arsenic resistance mechanisms in polyextremophilic archaea of the family Ferroplasmaceae.</title>
        <authorList>
            <person name="Bulaev A.G."/>
            <person name="Kanygina A.V."/>
        </authorList>
    </citation>
    <scope>NUCLEOTIDE SEQUENCE [LARGE SCALE GENOMIC DNA]</scope>
    <source>
        <strain evidence="5 6">BH2</strain>
    </source>
</reference>
<dbReference type="Pfam" id="PF00833">
    <property type="entry name" value="Ribosomal_S17e"/>
    <property type="match status" value="1"/>
</dbReference>
<organism evidence="5 6">
    <name type="scientific">Acidiplasma cupricumulans</name>
    <dbReference type="NCBI Taxonomy" id="312540"/>
    <lineage>
        <taxon>Archaea</taxon>
        <taxon>Methanobacteriati</taxon>
        <taxon>Thermoplasmatota</taxon>
        <taxon>Thermoplasmata</taxon>
        <taxon>Thermoplasmatales</taxon>
        <taxon>Ferroplasmaceae</taxon>
        <taxon>Acidiplasma</taxon>
    </lineage>
</organism>
<protein>
    <recommendedName>
        <fullName evidence="4">Small ribosomal subunit protein eS17</fullName>
    </recommendedName>
</protein>
<accession>A0A0Q0WFM6</accession>
<dbReference type="HAMAP" id="MF_00511">
    <property type="entry name" value="Ribosomal_eS17"/>
    <property type="match status" value="1"/>
</dbReference>
<dbReference type="GO" id="GO:0005840">
    <property type="term" value="C:ribosome"/>
    <property type="evidence" value="ECO:0007669"/>
    <property type="project" value="UniProtKB-KW"/>
</dbReference>
<comment type="similarity">
    <text evidence="1 4">Belongs to the eukaryotic ribosomal protein eS17 family.</text>
</comment>